<keyword evidence="2" id="KW-1185">Reference proteome</keyword>
<organism evidence="1 2">
    <name type="scientific">Solibacillus merdavium</name>
    <dbReference type="NCBI Taxonomy" id="2762218"/>
    <lineage>
        <taxon>Bacteria</taxon>
        <taxon>Bacillati</taxon>
        <taxon>Bacillota</taxon>
        <taxon>Bacilli</taxon>
        <taxon>Bacillales</taxon>
        <taxon>Caryophanaceae</taxon>
        <taxon>Solibacillus</taxon>
    </lineage>
</organism>
<dbReference type="EMBL" id="JACSPW010000001">
    <property type="protein sequence ID" value="MBD8031553.1"/>
    <property type="molecule type" value="Genomic_DNA"/>
</dbReference>
<proteinExistence type="predicted"/>
<evidence type="ECO:0000313" key="2">
    <source>
        <dbReference type="Proteomes" id="UP000600565"/>
    </source>
</evidence>
<reference evidence="1 2" key="1">
    <citation type="submission" date="2020-08" db="EMBL/GenBank/DDBJ databases">
        <title>A Genomic Blueprint of the Chicken Gut Microbiome.</title>
        <authorList>
            <person name="Gilroy R."/>
            <person name="Ravi A."/>
            <person name="Getino M."/>
            <person name="Pursley I."/>
            <person name="Horton D.L."/>
            <person name="Alikhan N.-F."/>
            <person name="Baker D."/>
            <person name="Gharbi K."/>
            <person name="Hall N."/>
            <person name="Watson M."/>
            <person name="Adriaenssens E.M."/>
            <person name="Foster-Nyarko E."/>
            <person name="Jarju S."/>
            <person name="Secka A."/>
            <person name="Antonio M."/>
            <person name="Oren A."/>
            <person name="Chaudhuri R."/>
            <person name="La Ragione R.M."/>
            <person name="Hildebrand F."/>
            <person name="Pallen M.J."/>
        </authorList>
    </citation>
    <scope>NUCLEOTIDE SEQUENCE [LARGE SCALE GENOMIC DNA]</scope>
    <source>
        <strain evidence="1 2">Sa1YVA6</strain>
    </source>
</reference>
<sequence>MLIFLLIFVCVISVQYIMKKNNLEHLESIEEAQAAVSPEQLKLQTMLAISEIVLQQFIENIILNIEITPMDDKHNVTISLQATEFLHETTLLKDSYNLLNELQHVEALNDVTLKWFRPVQNKNTEVFTLAFDAQTLQTINEISYKDIPQAAKQYIKHAALN</sequence>
<comment type="caution">
    <text evidence="1">The sequence shown here is derived from an EMBL/GenBank/DDBJ whole genome shotgun (WGS) entry which is preliminary data.</text>
</comment>
<dbReference type="Proteomes" id="UP000600565">
    <property type="component" value="Unassembled WGS sequence"/>
</dbReference>
<name>A0ABR8XHZ3_9BACL</name>
<evidence type="ECO:0000313" key="1">
    <source>
        <dbReference type="EMBL" id="MBD8031553.1"/>
    </source>
</evidence>
<protein>
    <submittedName>
        <fullName evidence="1">Uncharacterized protein</fullName>
    </submittedName>
</protein>
<accession>A0ABR8XHZ3</accession>
<gene>
    <name evidence="1" type="ORF">H9632_00640</name>
</gene>